<accession>A0AAW2Z5B3</accession>
<comment type="caution">
    <text evidence="4">The sequence shown here is derived from an EMBL/GenBank/DDBJ whole genome shotgun (WGS) entry which is preliminary data.</text>
</comment>
<dbReference type="SUPFAM" id="SSF48350">
    <property type="entry name" value="GTPase activation domain, GAP"/>
    <property type="match status" value="1"/>
</dbReference>
<dbReference type="Pfam" id="PF00620">
    <property type="entry name" value="RhoGAP"/>
    <property type="match status" value="1"/>
</dbReference>
<dbReference type="SMART" id="SM00324">
    <property type="entry name" value="RhoGAP"/>
    <property type="match status" value="1"/>
</dbReference>
<dbReference type="Proteomes" id="UP001431209">
    <property type="component" value="Unassembled WGS sequence"/>
</dbReference>
<keyword evidence="1" id="KW-0343">GTPase activation</keyword>
<gene>
    <name evidence="4" type="ORF">AKO1_011865</name>
</gene>
<feature type="region of interest" description="Disordered" evidence="2">
    <location>
        <begin position="1"/>
        <end position="24"/>
    </location>
</feature>
<dbReference type="InterPro" id="IPR050729">
    <property type="entry name" value="Rho-GAP"/>
</dbReference>
<sequence>MMKKFRLTFHSNSSDERKKIDTSKNQNDGFVIVNPLPASPMTPLSPNVPSPSLCSPMSPYVYNLESDPLITNKTYTTIFGSPLWYATDKLPHSTLTTIPCHMVQAIEYINRRHLDEVGLYRISGNKSIVEKYKQRIDNLEAINFAKEEDDNVHQHVAHDVCSFVRTYIAQLPDTIFTKNLSIEFQLKKFSIDPNDPASIKDKINHLRSCVKKLPIHNRDMLVYFVSHLKRISDNSHINQMTQSNLITSLFGMDPHGRAYLIMLKHYGSVFDFTNDQLPENDLFEHLHSRIKARTKAITQIIKSPRVDKRKTTPMTEDPVEEPITTTAHDHQRLIKTPRLKAPCANPIVVNKEPELPSSPLQENDTQNNEERENFINVELSAFDYANTNNPRIRVLFSTKQSISTPSVGRRNRSETLGVRGSSKRIENVKIRLQECGTQRVSTSPSDTGGIRRGTVFHTVDKFEKR</sequence>
<dbReference type="PANTHER" id="PTHR23176:SF129">
    <property type="entry name" value="RHO GTPASE ACTIVATING PROTEIN AT 16F, ISOFORM E-RELATED"/>
    <property type="match status" value="1"/>
</dbReference>
<dbReference type="AlphaFoldDB" id="A0AAW2Z5B3"/>
<keyword evidence="5" id="KW-1185">Reference proteome</keyword>
<evidence type="ECO:0000259" key="3">
    <source>
        <dbReference type="PROSITE" id="PS50238"/>
    </source>
</evidence>
<dbReference type="CDD" id="cd00159">
    <property type="entry name" value="RhoGAP"/>
    <property type="match status" value="1"/>
</dbReference>
<dbReference type="EMBL" id="JAOPGA020000997">
    <property type="protein sequence ID" value="KAL0483847.1"/>
    <property type="molecule type" value="Genomic_DNA"/>
</dbReference>
<organism evidence="4 5">
    <name type="scientific">Acrasis kona</name>
    <dbReference type="NCBI Taxonomy" id="1008807"/>
    <lineage>
        <taxon>Eukaryota</taxon>
        <taxon>Discoba</taxon>
        <taxon>Heterolobosea</taxon>
        <taxon>Tetramitia</taxon>
        <taxon>Eutetramitia</taxon>
        <taxon>Acrasidae</taxon>
        <taxon>Acrasis</taxon>
    </lineage>
</organism>
<evidence type="ECO:0000256" key="1">
    <source>
        <dbReference type="ARBA" id="ARBA00022468"/>
    </source>
</evidence>
<evidence type="ECO:0000256" key="2">
    <source>
        <dbReference type="SAM" id="MobiDB-lite"/>
    </source>
</evidence>
<dbReference type="GO" id="GO:0005737">
    <property type="term" value="C:cytoplasm"/>
    <property type="evidence" value="ECO:0007669"/>
    <property type="project" value="TreeGrafter"/>
</dbReference>
<reference evidence="4 5" key="1">
    <citation type="submission" date="2024-03" db="EMBL/GenBank/DDBJ databases">
        <title>The Acrasis kona genome and developmental transcriptomes reveal deep origins of eukaryotic multicellular pathways.</title>
        <authorList>
            <person name="Sheikh S."/>
            <person name="Fu C.-J."/>
            <person name="Brown M.W."/>
            <person name="Baldauf S.L."/>
        </authorList>
    </citation>
    <scope>NUCLEOTIDE SEQUENCE [LARGE SCALE GENOMIC DNA]</scope>
    <source>
        <strain evidence="4 5">ATCC MYA-3509</strain>
    </source>
</reference>
<feature type="region of interest" description="Disordered" evidence="2">
    <location>
        <begin position="349"/>
        <end position="368"/>
    </location>
</feature>
<evidence type="ECO:0000313" key="4">
    <source>
        <dbReference type="EMBL" id="KAL0483847.1"/>
    </source>
</evidence>
<dbReference type="PANTHER" id="PTHR23176">
    <property type="entry name" value="RHO/RAC/CDC GTPASE-ACTIVATING PROTEIN"/>
    <property type="match status" value="1"/>
</dbReference>
<feature type="compositionally biased region" description="Basic and acidic residues" evidence="2">
    <location>
        <begin position="13"/>
        <end position="22"/>
    </location>
</feature>
<dbReference type="InterPro" id="IPR008936">
    <property type="entry name" value="Rho_GTPase_activation_prot"/>
</dbReference>
<evidence type="ECO:0000313" key="5">
    <source>
        <dbReference type="Proteomes" id="UP001431209"/>
    </source>
</evidence>
<proteinExistence type="predicted"/>
<dbReference type="InterPro" id="IPR000198">
    <property type="entry name" value="RhoGAP_dom"/>
</dbReference>
<name>A0AAW2Z5B3_9EUKA</name>
<feature type="domain" description="Rho-GAP" evidence="3">
    <location>
        <begin position="90"/>
        <end position="281"/>
    </location>
</feature>
<dbReference type="GO" id="GO:0005096">
    <property type="term" value="F:GTPase activator activity"/>
    <property type="evidence" value="ECO:0007669"/>
    <property type="project" value="UniProtKB-KW"/>
</dbReference>
<dbReference type="GO" id="GO:0007165">
    <property type="term" value="P:signal transduction"/>
    <property type="evidence" value="ECO:0007669"/>
    <property type="project" value="InterPro"/>
</dbReference>
<dbReference type="PROSITE" id="PS50238">
    <property type="entry name" value="RHOGAP"/>
    <property type="match status" value="1"/>
</dbReference>
<dbReference type="Gene3D" id="1.10.555.10">
    <property type="entry name" value="Rho GTPase activation protein"/>
    <property type="match status" value="1"/>
</dbReference>
<protein>
    <submittedName>
        <fullName evidence="4">Rho GTPase-activating protein</fullName>
    </submittedName>
</protein>